<protein>
    <submittedName>
        <fullName evidence="5">Uncharacterized protein</fullName>
    </submittedName>
</protein>
<keyword evidence="1" id="KW-0378">Hydrolase</keyword>
<evidence type="ECO:0000256" key="1">
    <source>
        <dbReference type="ARBA" id="ARBA00022801"/>
    </source>
</evidence>
<accession>A0AA88V3F6</accession>
<evidence type="ECO:0000256" key="4">
    <source>
        <dbReference type="SAM" id="Phobius"/>
    </source>
</evidence>
<comment type="caution">
    <text evidence="5">The sequence shown here is derived from an EMBL/GenBank/DDBJ whole genome shotgun (WGS) entry which is preliminary data.</text>
</comment>
<evidence type="ECO:0000256" key="2">
    <source>
        <dbReference type="ARBA" id="ARBA00023277"/>
    </source>
</evidence>
<dbReference type="AlphaFoldDB" id="A0AA88V3F6"/>
<proteinExistence type="predicted"/>
<dbReference type="InterPro" id="IPR024746">
    <property type="entry name" value="Glyco_hydro_100"/>
</dbReference>
<keyword evidence="6" id="KW-1185">Reference proteome</keyword>
<keyword evidence="4" id="KW-0472">Membrane</keyword>
<reference evidence="5" key="1">
    <citation type="submission" date="2022-12" db="EMBL/GenBank/DDBJ databases">
        <title>Draft genome assemblies for two species of Escallonia (Escalloniales).</title>
        <authorList>
            <person name="Chanderbali A."/>
            <person name="Dervinis C."/>
            <person name="Anghel I."/>
            <person name="Soltis D."/>
            <person name="Soltis P."/>
            <person name="Zapata F."/>
        </authorList>
    </citation>
    <scope>NUCLEOTIDE SEQUENCE</scope>
    <source>
        <strain evidence="5">UCBG64.0493</strain>
        <tissue evidence="5">Leaf</tissue>
    </source>
</reference>
<dbReference type="Pfam" id="PF12899">
    <property type="entry name" value="Glyco_hydro_100"/>
    <property type="match status" value="1"/>
</dbReference>
<keyword evidence="3" id="KW-0326">Glycosidase</keyword>
<organism evidence="5 6">
    <name type="scientific">Escallonia herrerae</name>
    <dbReference type="NCBI Taxonomy" id="1293975"/>
    <lineage>
        <taxon>Eukaryota</taxon>
        <taxon>Viridiplantae</taxon>
        <taxon>Streptophyta</taxon>
        <taxon>Embryophyta</taxon>
        <taxon>Tracheophyta</taxon>
        <taxon>Spermatophyta</taxon>
        <taxon>Magnoliopsida</taxon>
        <taxon>eudicotyledons</taxon>
        <taxon>Gunneridae</taxon>
        <taxon>Pentapetalae</taxon>
        <taxon>asterids</taxon>
        <taxon>campanulids</taxon>
        <taxon>Escalloniales</taxon>
        <taxon>Escalloniaceae</taxon>
        <taxon>Escallonia</taxon>
    </lineage>
</organism>
<dbReference type="GO" id="GO:0033926">
    <property type="term" value="F:endo-alpha-N-acetylgalactosaminidase activity"/>
    <property type="evidence" value="ECO:0007669"/>
    <property type="project" value="InterPro"/>
</dbReference>
<evidence type="ECO:0000256" key="3">
    <source>
        <dbReference type="ARBA" id="ARBA00023295"/>
    </source>
</evidence>
<keyword evidence="4" id="KW-0812">Transmembrane</keyword>
<dbReference type="EMBL" id="JAVXUP010002852">
    <property type="protein sequence ID" value="KAK3001090.1"/>
    <property type="molecule type" value="Genomic_DNA"/>
</dbReference>
<keyword evidence="2" id="KW-0119">Carbohydrate metabolism</keyword>
<feature type="transmembrane region" description="Helical" evidence="4">
    <location>
        <begin position="148"/>
        <end position="168"/>
    </location>
</feature>
<keyword evidence="4" id="KW-1133">Transmembrane helix</keyword>
<evidence type="ECO:0000313" key="6">
    <source>
        <dbReference type="Proteomes" id="UP001188597"/>
    </source>
</evidence>
<sequence length="171" mass="19519">MSTLSADVTQNGSIRNVDSSCSMAEIEEYDFSRLPDRPKNLNMEKQRSFDERSLIDMPLGLSPHLSSRAENPSRVIDQFDSIFMPGRMSGGFNTPRSQFRFEPHPMISEAWDSLRRTLVYFRGQPVGTIAALDSSEEKLNYDRVKTHLLIYIRQFSVAYVLNVVSFLLSAM</sequence>
<dbReference type="Proteomes" id="UP001188597">
    <property type="component" value="Unassembled WGS sequence"/>
</dbReference>
<gene>
    <name evidence="5" type="ORF">RJ639_021463</name>
</gene>
<evidence type="ECO:0000313" key="5">
    <source>
        <dbReference type="EMBL" id="KAK3001090.1"/>
    </source>
</evidence>
<name>A0AA88V3F6_9ASTE</name>